<dbReference type="EMBL" id="CAMKVN010002627">
    <property type="protein sequence ID" value="CAI2181927.1"/>
    <property type="molecule type" value="Genomic_DNA"/>
</dbReference>
<dbReference type="InterPro" id="IPR000719">
    <property type="entry name" value="Prot_kinase_dom"/>
</dbReference>
<evidence type="ECO:0000259" key="4">
    <source>
        <dbReference type="PROSITE" id="PS50011"/>
    </source>
</evidence>
<dbReference type="Gene3D" id="1.10.510.10">
    <property type="entry name" value="Transferase(Phosphotransferase) domain 1"/>
    <property type="match status" value="1"/>
</dbReference>
<evidence type="ECO:0000313" key="6">
    <source>
        <dbReference type="Proteomes" id="UP001153678"/>
    </source>
</evidence>
<feature type="domain" description="Protein kinase" evidence="4">
    <location>
        <begin position="1"/>
        <end position="145"/>
    </location>
</feature>
<protein>
    <submittedName>
        <fullName evidence="5">11763_t:CDS:1</fullName>
    </submittedName>
</protein>
<dbReference type="GO" id="GO:0005524">
    <property type="term" value="F:ATP binding"/>
    <property type="evidence" value="ECO:0007669"/>
    <property type="project" value="UniProtKB-KW"/>
</dbReference>
<dbReference type="PANTHER" id="PTHR45832">
    <property type="entry name" value="SERINE/THREONINE-PROTEIN KINASE SAMKA-RELATED-RELATED"/>
    <property type="match status" value="1"/>
</dbReference>
<evidence type="ECO:0000256" key="1">
    <source>
        <dbReference type="ARBA" id="ARBA00008874"/>
    </source>
</evidence>
<dbReference type="OrthoDB" id="544350at2759"/>
<evidence type="ECO:0000256" key="3">
    <source>
        <dbReference type="ARBA" id="ARBA00022840"/>
    </source>
</evidence>
<name>A0A9W4SUE5_9GLOM</name>
<dbReference type="InterPro" id="IPR051931">
    <property type="entry name" value="PAK3-like"/>
</dbReference>
<accession>A0A9W4SUE5</accession>
<dbReference type="GO" id="GO:0004672">
    <property type="term" value="F:protein kinase activity"/>
    <property type="evidence" value="ECO:0007669"/>
    <property type="project" value="InterPro"/>
</dbReference>
<sequence length="221" mass="25494">LKEIHEKGYVHKDLHPGNILIYSRWECRITDLGLCQPVSNQSDKQNVYGVIPYVAPEVLKGKDYTPESDIYSFGIIAHEMLNELPTYHDLPHDVFLVMKICKGLRPKFKRKVPRLLEQLIDQCLDANPSARPTANELCQKLQKLINYILNDHDAEFTKQYNEAIEFNKKSLSMELNTNPNPQAVYTSRLLDFNNLPEPQNSNELYLVSGSLGELYLIYEQV</sequence>
<dbReference type="PANTHER" id="PTHR45832:SF22">
    <property type="entry name" value="SERINE_THREONINE-PROTEIN KINASE SAMKA-RELATED"/>
    <property type="match status" value="1"/>
</dbReference>
<keyword evidence="3" id="KW-0067">ATP-binding</keyword>
<reference evidence="5" key="1">
    <citation type="submission" date="2022-08" db="EMBL/GenBank/DDBJ databases">
        <authorList>
            <person name="Kallberg Y."/>
            <person name="Tangrot J."/>
            <person name="Rosling A."/>
        </authorList>
    </citation>
    <scope>NUCLEOTIDE SEQUENCE</scope>
    <source>
        <strain evidence="5">Wild A</strain>
    </source>
</reference>
<keyword evidence="2" id="KW-0547">Nucleotide-binding</keyword>
<feature type="non-terminal residue" evidence="5">
    <location>
        <position position="1"/>
    </location>
</feature>
<evidence type="ECO:0000256" key="2">
    <source>
        <dbReference type="ARBA" id="ARBA00022741"/>
    </source>
</evidence>
<dbReference type="InterPro" id="IPR011009">
    <property type="entry name" value="Kinase-like_dom_sf"/>
</dbReference>
<organism evidence="5 6">
    <name type="scientific">Funneliformis geosporum</name>
    <dbReference type="NCBI Taxonomy" id="1117311"/>
    <lineage>
        <taxon>Eukaryota</taxon>
        <taxon>Fungi</taxon>
        <taxon>Fungi incertae sedis</taxon>
        <taxon>Mucoromycota</taxon>
        <taxon>Glomeromycotina</taxon>
        <taxon>Glomeromycetes</taxon>
        <taxon>Glomerales</taxon>
        <taxon>Glomeraceae</taxon>
        <taxon>Funneliformis</taxon>
    </lineage>
</organism>
<dbReference type="AlphaFoldDB" id="A0A9W4SUE5"/>
<dbReference type="Pfam" id="PF00069">
    <property type="entry name" value="Pkinase"/>
    <property type="match status" value="1"/>
</dbReference>
<proteinExistence type="inferred from homology"/>
<comment type="caution">
    <text evidence="5">The sequence shown here is derived from an EMBL/GenBank/DDBJ whole genome shotgun (WGS) entry which is preliminary data.</text>
</comment>
<evidence type="ECO:0000313" key="5">
    <source>
        <dbReference type="EMBL" id="CAI2181927.1"/>
    </source>
</evidence>
<dbReference type="SUPFAM" id="SSF56112">
    <property type="entry name" value="Protein kinase-like (PK-like)"/>
    <property type="match status" value="1"/>
</dbReference>
<keyword evidence="6" id="KW-1185">Reference proteome</keyword>
<comment type="similarity">
    <text evidence="1">Belongs to the protein kinase superfamily. STE Ser/Thr protein kinase family. STE20 subfamily.</text>
</comment>
<gene>
    <name evidence="5" type="ORF">FWILDA_LOCUS10328</name>
</gene>
<dbReference type="PROSITE" id="PS50011">
    <property type="entry name" value="PROTEIN_KINASE_DOM"/>
    <property type="match status" value="1"/>
</dbReference>
<dbReference type="Proteomes" id="UP001153678">
    <property type="component" value="Unassembled WGS sequence"/>
</dbReference>